<evidence type="ECO:0000313" key="2">
    <source>
        <dbReference type="Proteomes" id="UP001059041"/>
    </source>
</evidence>
<gene>
    <name evidence="1" type="ORF">IRJ41_005710</name>
</gene>
<name>A0A9W7WD97_TRIRA</name>
<comment type="caution">
    <text evidence="1">The sequence shown here is derived from an EMBL/GenBank/DDBJ whole genome shotgun (WGS) entry which is preliminary data.</text>
</comment>
<evidence type="ECO:0000313" key="1">
    <source>
        <dbReference type="EMBL" id="KAI7795766.1"/>
    </source>
</evidence>
<sequence length="52" mass="5681">MVTTQGGVVRCSRWRRPVECSCSNSGSWRLDRRAAQGPLQAGQDAGCRESDV</sequence>
<dbReference type="EMBL" id="JAFHDT010000019">
    <property type="protein sequence ID" value="KAI7795766.1"/>
    <property type="molecule type" value="Genomic_DNA"/>
</dbReference>
<proteinExistence type="predicted"/>
<reference evidence="1" key="1">
    <citation type="submission" date="2021-02" db="EMBL/GenBank/DDBJ databases">
        <title>Comparative genomics reveals that relaxation of natural selection precedes convergent phenotypic evolution of cavefish.</title>
        <authorList>
            <person name="Peng Z."/>
        </authorList>
    </citation>
    <scope>NUCLEOTIDE SEQUENCE</scope>
    <source>
        <tissue evidence="1">Muscle</tissue>
    </source>
</reference>
<dbReference type="Proteomes" id="UP001059041">
    <property type="component" value="Linkage Group LG19"/>
</dbReference>
<organism evidence="1 2">
    <name type="scientific">Triplophysa rosa</name>
    <name type="common">Cave loach</name>
    <dbReference type="NCBI Taxonomy" id="992332"/>
    <lineage>
        <taxon>Eukaryota</taxon>
        <taxon>Metazoa</taxon>
        <taxon>Chordata</taxon>
        <taxon>Craniata</taxon>
        <taxon>Vertebrata</taxon>
        <taxon>Euteleostomi</taxon>
        <taxon>Actinopterygii</taxon>
        <taxon>Neopterygii</taxon>
        <taxon>Teleostei</taxon>
        <taxon>Ostariophysi</taxon>
        <taxon>Cypriniformes</taxon>
        <taxon>Nemacheilidae</taxon>
        <taxon>Triplophysa</taxon>
    </lineage>
</organism>
<protein>
    <submittedName>
        <fullName evidence="1">Uncharacterized protein</fullName>
    </submittedName>
</protein>
<dbReference type="AlphaFoldDB" id="A0A9W7WD97"/>
<keyword evidence="2" id="KW-1185">Reference proteome</keyword>
<accession>A0A9W7WD97</accession>